<accession>A0ABY8AXV4</accession>
<organism evidence="1 2">
    <name type="scientific">Exiguobacterium profundum</name>
    <dbReference type="NCBI Taxonomy" id="307643"/>
    <lineage>
        <taxon>Bacteria</taxon>
        <taxon>Bacillati</taxon>
        <taxon>Bacillota</taxon>
        <taxon>Bacilli</taxon>
        <taxon>Bacillales</taxon>
        <taxon>Bacillales Family XII. Incertae Sedis</taxon>
        <taxon>Exiguobacterium</taxon>
    </lineage>
</organism>
<dbReference type="NCBIfam" id="NF047593">
    <property type="entry name" value="IS66_ISAeme5_TnpA"/>
    <property type="match status" value="1"/>
</dbReference>
<reference evidence="1 2" key="1">
    <citation type="submission" date="2022-10" db="EMBL/GenBank/DDBJ databases">
        <title>Complete genome sequence of Exiguobacterium profundum TSS-3 isolated from an extremely saline-alkaline spring located in Ixtapa, Chiapas-Mexico.</title>
        <authorList>
            <person name="Rincon-Rosales R."/>
            <person name="Rogel M.A."/>
            <person name="Rincon-Molina C.I."/>
            <person name="Guerrero G."/>
            <person name="Manzano-Gomez L.A."/>
            <person name="Lopez-Lopez A."/>
            <person name="Rincon Molina F.A."/>
            <person name="Martinez-Romero E."/>
        </authorList>
    </citation>
    <scope>NUCLEOTIDE SEQUENCE [LARGE SCALE GENOMIC DNA]</scope>
    <source>
        <strain evidence="1 2">TSS-3</strain>
    </source>
</reference>
<dbReference type="RefSeq" id="WP_214730732.1">
    <property type="nucleotide sequence ID" value="NZ_CP109617.1"/>
</dbReference>
<evidence type="ECO:0000313" key="2">
    <source>
        <dbReference type="Proteomes" id="UP001219957"/>
    </source>
</evidence>
<dbReference type="Proteomes" id="UP001219957">
    <property type="component" value="Chromosome"/>
</dbReference>
<sequence length="101" mass="11950">MKRKEKETYWIVKIEEYRASGLSLIEWCETSDVALHNMKYWLRKQSPINRDSSQETSWVSCVVEEPKEKSISLRIDQVDIEVTSGYDETLLLQVIRTLRLV</sequence>
<evidence type="ECO:0000313" key="1">
    <source>
        <dbReference type="EMBL" id="WED54516.1"/>
    </source>
</evidence>
<protein>
    <submittedName>
        <fullName evidence="1">IS66 family insertion sequence element accessory protein TnpB</fullName>
    </submittedName>
</protein>
<keyword evidence="2" id="KW-1185">Reference proteome</keyword>
<proteinExistence type="predicted"/>
<name>A0ABY8AXV4_9BACL</name>
<dbReference type="EMBL" id="CP109617">
    <property type="protein sequence ID" value="WED54516.1"/>
    <property type="molecule type" value="Genomic_DNA"/>
</dbReference>
<gene>
    <name evidence="1" type="ORF">OE059_10685</name>
</gene>